<dbReference type="AlphaFoldDB" id="A0A381RMK5"/>
<dbReference type="EMBL" id="UINC01002042">
    <property type="protein sequence ID" value="SUZ92229.1"/>
    <property type="molecule type" value="Genomic_DNA"/>
</dbReference>
<dbReference type="PANTHER" id="PTHR34822:SF1">
    <property type="entry name" value="GRPB FAMILY PROTEIN"/>
    <property type="match status" value="1"/>
</dbReference>
<name>A0A381RMK5_9ZZZZ</name>
<dbReference type="Gene3D" id="3.30.460.10">
    <property type="entry name" value="Beta Polymerase, domain 2"/>
    <property type="match status" value="1"/>
</dbReference>
<organism evidence="1">
    <name type="scientific">marine metagenome</name>
    <dbReference type="NCBI Taxonomy" id="408172"/>
    <lineage>
        <taxon>unclassified sequences</taxon>
        <taxon>metagenomes</taxon>
        <taxon>ecological metagenomes</taxon>
    </lineage>
</organism>
<dbReference type="Pfam" id="PF04229">
    <property type="entry name" value="GrpB"/>
    <property type="match status" value="1"/>
</dbReference>
<accession>A0A381RMK5</accession>
<protein>
    <recommendedName>
        <fullName evidence="2">GrpB family protein</fullName>
    </recommendedName>
</protein>
<dbReference type="InterPro" id="IPR007344">
    <property type="entry name" value="GrpB/CoaE"/>
</dbReference>
<sequence>MNIEVLPYDPEWPELYASEKEALLGKFGRIVENIYHIGSTAVEGLAAKPIIDILLETNSLEKLDGLDDEFESLAYEAMGEFGIPGRRYFRKGGIERTHQIHAFASGSHHITRHLAFRNYLREMPEIRKEYEGLKTRVALECNHDIDKYCKGKHAFIQEHERNALDWIQDRN</sequence>
<gene>
    <name evidence="1" type="ORF">METZ01_LOCUS45083</name>
</gene>
<evidence type="ECO:0000313" key="1">
    <source>
        <dbReference type="EMBL" id="SUZ92229.1"/>
    </source>
</evidence>
<dbReference type="PANTHER" id="PTHR34822">
    <property type="entry name" value="GRPB DOMAIN PROTEIN (AFU_ORTHOLOGUE AFUA_1G01530)"/>
    <property type="match status" value="1"/>
</dbReference>
<dbReference type="InterPro" id="IPR043519">
    <property type="entry name" value="NT_sf"/>
</dbReference>
<evidence type="ECO:0008006" key="2">
    <source>
        <dbReference type="Google" id="ProtNLM"/>
    </source>
</evidence>
<dbReference type="SUPFAM" id="SSF81301">
    <property type="entry name" value="Nucleotidyltransferase"/>
    <property type="match status" value="1"/>
</dbReference>
<reference evidence="1" key="1">
    <citation type="submission" date="2018-05" db="EMBL/GenBank/DDBJ databases">
        <authorList>
            <person name="Lanie J.A."/>
            <person name="Ng W.-L."/>
            <person name="Kazmierczak K.M."/>
            <person name="Andrzejewski T.M."/>
            <person name="Davidsen T.M."/>
            <person name="Wayne K.J."/>
            <person name="Tettelin H."/>
            <person name="Glass J.I."/>
            <person name="Rusch D."/>
            <person name="Podicherti R."/>
            <person name="Tsui H.-C.T."/>
            <person name="Winkler M.E."/>
        </authorList>
    </citation>
    <scope>NUCLEOTIDE SEQUENCE</scope>
</reference>
<proteinExistence type="predicted"/>